<reference evidence="2 3" key="1">
    <citation type="submission" date="2024-05" db="EMBL/GenBank/DDBJ databases">
        <title>Genome sequencing and assembly of Indian major carp, Cirrhinus mrigala (Hamilton, 1822).</title>
        <authorList>
            <person name="Mohindra V."/>
            <person name="Chowdhury L.M."/>
            <person name="Lal K."/>
            <person name="Jena J.K."/>
        </authorList>
    </citation>
    <scope>NUCLEOTIDE SEQUENCE [LARGE SCALE GENOMIC DNA]</scope>
    <source>
        <strain evidence="2">CM1030</strain>
        <tissue evidence="2">Blood</tissue>
    </source>
</reference>
<gene>
    <name evidence="2" type="ORF">M9458_034338</name>
</gene>
<feature type="non-terminal residue" evidence="2">
    <location>
        <position position="1"/>
    </location>
</feature>
<comment type="caution">
    <text evidence="2">The sequence shown here is derived from an EMBL/GenBank/DDBJ whole genome shotgun (WGS) entry which is preliminary data.</text>
</comment>
<feature type="non-terminal residue" evidence="2">
    <location>
        <position position="57"/>
    </location>
</feature>
<dbReference type="EMBL" id="JAMKFB020000017">
    <property type="protein sequence ID" value="KAL0169742.1"/>
    <property type="molecule type" value="Genomic_DNA"/>
</dbReference>
<evidence type="ECO:0000313" key="3">
    <source>
        <dbReference type="Proteomes" id="UP001529510"/>
    </source>
</evidence>
<organism evidence="2 3">
    <name type="scientific">Cirrhinus mrigala</name>
    <name type="common">Mrigala</name>
    <dbReference type="NCBI Taxonomy" id="683832"/>
    <lineage>
        <taxon>Eukaryota</taxon>
        <taxon>Metazoa</taxon>
        <taxon>Chordata</taxon>
        <taxon>Craniata</taxon>
        <taxon>Vertebrata</taxon>
        <taxon>Euteleostomi</taxon>
        <taxon>Actinopterygii</taxon>
        <taxon>Neopterygii</taxon>
        <taxon>Teleostei</taxon>
        <taxon>Ostariophysi</taxon>
        <taxon>Cypriniformes</taxon>
        <taxon>Cyprinidae</taxon>
        <taxon>Labeoninae</taxon>
        <taxon>Labeonini</taxon>
        <taxon>Cirrhinus</taxon>
    </lineage>
</organism>
<evidence type="ECO:0000256" key="1">
    <source>
        <dbReference type="SAM" id="MobiDB-lite"/>
    </source>
</evidence>
<dbReference type="AlphaFoldDB" id="A0ABD0P6M5"/>
<evidence type="ECO:0000313" key="2">
    <source>
        <dbReference type="EMBL" id="KAL0169742.1"/>
    </source>
</evidence>
<name>A0ABD0P6M5_CIRMR</name>
<feature type="region of interest" description="Disordered" evidence="1">
    <location>
        <begin position="1"/>
        <end position="57"/>
    </location>
</feature>
<sequence length="57" mass="5824">TAGHAPHDIPPMAGAAETDPPSAQLDAAHAGRHQNPHPVQREGRGGAGDSQSSRQPQ</sequence>
<accession>A0ABD0P6M5</accession>
<protein>
    <submittedName>
        <fullName evidence="2">Uncharacterized protein</fullName>
    </submittedName>
</protein>
<dbReference type="Proteomes" id="UP001529510">
    <property type="component" value="Unassembled WGS sequence"/>
</dbReference>
<proteinExistence type="predicted"/>
<keyword evidence="3" id="KW-1185">Reference proteome</keyword>